<comment type="caution">
    <text evidence="1">The sequence shown here is derived from an EMBL/GenBank/DDBJ whole genome shotgun (WGS) entry which is preliminary data.</text>
</comment>
<accession>A0ABS3VYU1</accession>
<evidence type="ECO:0000313" key="1">
    <source>
        <dbReference type="EMBL" id="MBO4209710.1"/>
    </source>
</evidence>
<name>A0ABS3VYU1_MICEH</name>
<reference evidence="1 2" key="1">
    <citation type="submission" date="2019-12" db="EMBL/GenBank/DDBJ databases">
        <title>Whole genome sequencing of endophytic Actinobacterium Micromonospora sp. MPMI6T.</title>
        <authorList>
            <person name="Evv R."/>
            <person name="Podile A.R."/>
        </authorList>
    </citation>
    <scope>NUCLEOTIDE SEQUENCE [LARGE SCALE GENOMIC DNA]</scope>
    <source>
        <strain evidence="1 2">MPMI6</strain>
    </source>
</reference>
<sequence length="392" mass="40994">MTTTSTRTSPGRRRYRPGALVGLVAALAAGAALLASSPGPAPRPAGPRPPGTVAEVWPQARRFDLPANVADGPAYVPGYVLDGGASVGTAASPDGSWLRLLFRAADGGLRELRRLPVGGSPQYGGFARAGDDLAWAESTGDEQGRGRTELWTVDLAGGGPPRRLTADTGDLVLFNSQYDLVWNGGRLYWLAVAPDPVPGSARGGIPATPVAPATEVRSVPLTGGPVSVRTEPGAWALSAWPWLVSAGSGEYGPVRLHNLETRTVTGVPADGNELVTCGPVWCRVLVLAGTGPGRLELVRTDGSDRHRVAGGEATAAVIDVALRDRFEVLVLADAQRTATGTQQLRLYDLARRRTVTVADGVGMVASRDGLLWWSTGTDADAAWHVLDLRSLD</sequence>
<dbReference type="EMBL" id="WVUH01000339">
    <property type="protein sequence ID" value="MBO4209710.1"/>
    <property type="molecule type" value="Genomic_DNA"/>
</dbReference>
<organism evidence="1 2">
    <name type="scientific">Micromonospora echinofusca</name>
    <dbReference type="NCBI Taxonomy" id="47858"/>
    <lineage>
        <taxon>Bacteria</taxon>
        <taxon>Bacillati</taxon>
        <taxon>Actinomycetota</taxon>
        <taxon>Actinomycetes</taxon>
        <taxon>Micromonosporales</taxon>
        <taxon>Micromonosporaceae</taxon>
        <taxon>Micromonospora</taxon>
    </lineage>
</organism>
<dbReference type="Proteomes" id="UP000823521">
    <property type="component" value="Unassembled WGS sequence"/>
</dbReference>
<keyword evidence="2" id="KW-1185">Reference proteome</keyword>
<evidence type="ECO:0000313" key="2">
    <source>
        <dbReference type="Proteomes" id="UP000823521"/>
    </source>
</evidence>
<gene>
    <name evidence="1" type="ORF">GSF22_27515</name>
</gene>
<evidence type="ECO:0008006" key="3">
    <source>
        <dbReference type="Google" id="ProtNLM"/>
    </source>
</evidence>
<protein>
    <recommendedName>
        <fullName evidence="3">WD40-like Beta Propeller Repeat</fullName>
    </recommendedName>
</protein>
<dbReference type="RefSeq" id="WP_208816664.1">
    <property type="nucleotide sequence ID" value="NZ_WVUH01000339.1"/>
</dbReference>
<dbReference type="SUPFAM" id="SSF69304">
    <property type="entry name" value="Tricorn protease N-terminal domain"/>
    <property type="match status" value="1"/>
</dbReference>
<proteinExistence type="predicted"/>